<keyword evidence="1" id="KW-0175">Coiled coil</keyword>
<feature type="compositionally biased region" description="Basic and acidic residues" evidence="2">
    <location>
        <begin position="1119"/>
        <end position="1133"/>
    </location>
</feature>
<feature type="compositionally biased region" description="Low complexity" evidence="2">
    <location>
        <begin position="1015"/>
        <end position="1024"/>
    </location>
</feature>
<feature type="region of interest" description="Disordered" evidence="2">
    <location>
        <begin position="969"/>
        <end position="1024"/>
    </location>
</feature>
<organism evidence="3 4">
    <name type="scientific">Cinchona calisaya</name>
    <dbReference type="NCBI Taxonomy" id="153742"/>
    <lineage>
        <taxon>Eukaryota</taxon>
        <taxon>Viridiplantae</taxon>
        <taxon>Streptophyta</taxon>
        <taxon>Embryophyta</taxon>
        <taxon>Tracheophyta</taxon>
        <taxon>Spermatophyta</taxon>
        <taxon>Magnoliopsida</taxon>
        <taxon>eudicotyledons</taxon>
        <taxon>Gunneridae</taxon>
        <taxon>Pentapetalae</taxon>
        <taxon>asterids</taxon>
        <taxon>lamiids</taxon>
        <taxon>Gentianales</taxon>
        <taxon>Rubiaceae</taxon>
        <taxon>Cinchonoideae</taxon>
        <taxon>Cinchoneae</taxon>
        <taxon>Cinchona</taxon>
    </lineage>
</organism>
<feature type="region of interest" description="Disordered" evidence="2">
    <location>
        <begin position="531"/>
        <end position="564"/>
    </location>
</feature>
<gene>
    <name evidence="3" type="ORF">ACH5RR_007780</name>
</gene>
<evidence type="ECO:0000313" key="3">
    <source>
        <dbReference type="EMBL" id="KAL3528458.1"/>
    </source>
</evidence>
<evidence type="ECO:0000256" key="2">
    <source>
        <dbReference type="SAM" id="MobiDB-lite"/>
    </source>
</evidence>
<feature type="region of interest" description="Disordered" evidence="2">
    <location>
        <begin position="786"/>
        <end position="813"/>
    </location>
</feature>
<accession>A0ABD3ABA8</accession>
<feature type="coiled-coil region" evidence="1">
    <location>
        <begin position="1705"/>
        <end position="1732"/>
    </location>
</feature>
<feature type="compositionally biased region" description="Polar residues" evidence="2">
    <location>
        <begin position="793"/>
        <end position="808"/>
    </location>
</feature>
<evidence type="ECO:0000313" key="4">
    <source>
        <dbReference type="Proteomes" id="UP001630127"/>
    </source>
</evidence>
<reference evidence="3 4" key="1">
    <citation type="submission" date="2024-11" db="EMBL/GenBank/DDBJ databases">
        <title>A near-complete genome assembly of Cinchona calisaya.</title>
        <authorList>
            <person name="Lian D.C."/>
            <person name="Zhao X.W."/>
            <person name="Wei L."/>
        </authorList>
    </citation>
    <scope>NUCLEOTIDE SEQUENCE [LARGE SCALE GENOMIC DNA]</scope>
    <source>
        <tissue evidence="3">Nenye</tissue>
    </source>
</reference>
<keyword evidence="4" id="KW-1185">Reference proteome</keyword>
<feature type="compositionally biased region" description="Polar residues" evidence="2">
    <location>
        <begin position="1155"/>
        <end position="1166"/>
    </location>
</feature>
<proteinExistence type="predicted"/>
<evidence type="ECO:0000256" key="1">
    <source>
        <dbReference type="SAM" id="Coils"/>
    </source>
</evidence>
<dbReference type="PANTHER" id="PTHR31267">
    <property type="entry name" value="DENTIN SIALOPHOSPHOPROTEIN-LIKE PROTEIN"/>
    <property type="match status" value="1"/>
</dbReference>
<evidence type="ECO:0008006" key="5">
    <source>
        <dbReference type="Google" id="ProtNLM"/>
    </source>
</evidence>
<feature type="region of interest" description="Disordered" evidence="2">
    <location>
        <begin position="127"/>
        <end position="167"/>
    </location>
</feature>
<name>A0ABD3ABA8_9GENT</name>
<feature type="region of interest" description="Disordered" evidence="2">
    <location>
        <begin position="1555"/>
        <end position="1575"/>
    </location>
</feature>
<feature type="compositionally biased region" description="Polar residues" evidence="2">
    <location>
        <begin position="1243"/>
        <end position="1272"/>
    </location>
</feature>
<feature type="region of interest" description="Disordered" evidence="2">
    <location>
        <begin position="1243"/>
        <end position="1273"/>
    </location>
</feature>
<comment type="caution">
    <text evidence="3">The sequence shown here is derived from an EMBL/GenBank/DDBJ whole genome shotgun (WGS) entry which is preliminary data.</text>
</comment>
<feature type="region of interest" description="Disordered" evidence="2">
    <location>
        <begin position="1054"/>
        <end position="1084"/>
    </location>
</feature>
<dbReference type="PANTHER" id="PTHR31267:SF2">
    <property type="entry name" value="EXPRESSED PROTEIN"/>
    <property type="match status" value="1"/>
</dbReference>
<feature type="region of interest" description="Disordered" evidence="2">
    <location>
        <begin position="62"/>
        <end position="108"/>
    </location>
</feature>
<feature type="region of interest" description="Disordered" evidence="2">
    <location>
        <begin position="583"/>
        <end position="630"/>
    </location>
</feature>
<feature type="compositionally biased region" description="Polar residues" evidence="2">
    <location>
        <begin position="969"/>
        <end position="999"/>
    </location>
</feature>
<feature type="compositionally biased region" description="Polar residues" evidence="2">
    <location>
        <begin position="135"/>
        <end position="165"/>
    </location>
</feature>
<feature type="compositionally biased region" description="Polar residues" evidence="2">
    <location>
        <begin position="613"/>
        <end position="630"/>
    </location>
</feature>
<protein>
    <recommendedName>
        <fullName evidence="5">Dentin sialophosphoprotein-like protein</fullName>
    </recommendedName>
</protein>
<feature type="compositionally biased region" description="Polar residues" evidence="2">
    <location>
        <begin position="589"/>
        <end position="600"/>
    </location>
</feature>
<dbReference type="Proteomes" id="UP001630127">
    <property type="component" value="Unassembled WGS sequence"/>
</dbReference>
<sequence length="1805" mass="196083">MPGNEVGDRVHNFFAQDNLSQGLHNSQALDGNWPVLGDNLWPGSQRQVGLINTTTKNYNLQQSGSDRGQVGNPFHASHGLTFTQSSTRPEFAKSQSQSQPPNFNGFMYGNQFYETRQDETNFLAVDANSDRRNLTSRSLPTYGSQHVNGPENQGKSSVRSETSGPPVSFDFFGGQQQMNHQQFRILQSLQNQSSGLNDIQQLQQQVMLMKMQELQRQQQLRDARQQSLINQMPPVAKQASGSQPAALINGSVNSDALSYHWGNELGNANWLQRNPPAMQGSSNGLVFSPNQGQSQRMTDLVPQQVEQSLYGIPVSSSRGNLNQYPQMVTEKTSVQQQATLGNYLPGNHFTAFPSQVNMQDRSLIPRQRYQAENSFGHASSQALSTAIEIENVHQMNSMPRNAHMPEFGGSQEQLVPSENLQEKTETQDVASRDDVALDPTEERILFGSDDNIWAAFGKSPNMGGEGSNLFDGSGFNGFSSIQSGTWSALMQSAVAETSSSGTGLQEEMSGLNFQNNDIPSRNQLALSHNDGRKQQTPLTDDNLPMASSFASGTVPPSGDSNKKKKYQNVLGFQQFGRKFSYETAKRPQANPSQGLGQSSEDGGRRSNGVAVQKSGTEGSQMHGNASHSFDAESNASHLCNKPNDWNVFGSVTPYGDAGLTVQGSENLLQSNDQKQIMHREVVDSMWNSNSGRDLTIGLEQVKSALGSSQVNKEDFGLNNTAVLSGSGTMKAGEGSSQFLPNIYQLNSWKNADPLVQSKVGEVVGGPEHANNICSSKEEGIGLEMENSDKQENSNDSYRSNLSHHTSAGGQKENAVADAIDSRTFSAGKQKSSNQMGSKSMTSRKFHYHPMGNLDDGVEPPYGMKQPIYSQAMAHSVQPKLLGQVPKNSIEMGKGQSADLQRSNKGFDEAHCQGNFPGLNANISSPFNRSFDIGTQDKVSQSSQNMLELLHKVDQSREHAAMMHTIASESNAVSEMPQAENSDGSVGRLQRSQSSNSQGFGLQLGPPMQRLPIPNQSSSSQSSLQGISSLLSTNAASGIGQKGQVQLVPSSYVQAMPPSSERSLGENNRPGVVGQTDNEISSYRMPGNFSSAFNSGFPYSRGQLQSQDIAWSGGQLSRSLEKHASYSTQKDDPNNRPPATQSPETSFPDETGSIPRGNSVSSGSKQHSANILPGKVLALQFSAAKPVPVFQPSTVPANSLQGTSSKALPNVWSNVAAAQLLLGAQYQKVSSQFSQSNQTNLGNSTSAAYLNEGDQQGNFPSEFGASSANSQAFRSEEEQLTKECTGQQVSSQNIDLVQKMNETLTKVLTARTLSDGSPANSVSTQRDIEAFGRSLKPNNNLLQQNYSLLNQMQTMKNAEDDPSNRVLKRMRGPDSGLDGQLVPPTVGQSNDLTAIVGDALVPRKTLTSLDPTMLSFSAPENNMDRNFSSQHGNTTSQSVLAFSREGSQSSNSAALTKVDHSKISPQMAPSWFNQYGTLKNGQILPMYDAHKAAILKTGERPFTVGKSSSGLHTLNSMEPLSAAAVETYQFGSIKQSAIPSVAAEYLSSQILPSDASGEKHPVISRTKKRKSATSELDPWHKEVLQGSRNLQTISMAEVEWAKAANRHIDKVEEDVELMEDGSLMLKPKRRLILTTQLMQQLFRPPPAAILSLDANLDYESVAYSISRLALSDACGVVSLTNDKSHTLHDSINRHPDDCKTSENVDNELLLKVIDDFTAKARKLENEFLRLDTRASVLDLIVECQDLEKFSVINRFARFHGRGQADNAEAASSSDAAANTQKPYPQRYVTALPLPRNLPTRVQCCSL</sequence>
<dbReference type="EMBL" id="JBJUIK010000004">
    <property type="protein sequence ID" value="KAL3528458.1"/>
    <property type="molecule type" value="Genomic_DNA"/>
</dbReference>
<feature type="compositionally biased region" description="Polar residues" evidence="2">
    <location>
        <begin position="80"/>
        <end position="102"/>
    </location>
</feature>
<feature type="region of interest" description="Disordered" evidence="2">
    <location>
        <begin position="1119"/>
        <end position="1166"/>
    </location>
</feature>